<dbReference type="AlphaFoldDB" id="A0A2H0TZ90"/>
<proteinExistence type="predicted"/>
<gene>
    <name evidence="1" type="ORF">COU28_01065</name>
</gene>
<protein>
    <submittedName>
        <fullName evidence="1">GxxExxY protein</fullName>
    </submittedName>
</protein>
<organism evidence="1 2">
    <name type="scientific">Candidatus Magasanikbacteria bacterium CG10_big_fil_rev_8_21_14_0_10_36_16</name>
    <dbReference type="NCBI Taxonomy" id="1974645"/>
    <lineage>
        <taxon>Bacteria</taxon>
        <taxon>Candidatus Magasanikiibacteriota</taxon>
    </lineage>
</organism>
<dbReference type="Pfam" id="PF13366">
    <property type="entry name" value="PDDEXK_3"/>
    <property type="match status" value="1"/>
</dbReference>
<comment type="caution">
    <text evidence="1">The sequence shown here is derived from an EMBL/GenBank/DDBJ whole genome shotgun (WGS) entry which is preliminary data.</text>
</comment>
<reference evidence="2" key="1">
    <citation type="submission" date="2017-09" db="EMBL/GenBank/DDBJ databases">
        <title>Depth-based differentiation of microbial function through sediment-hosted aquifers and enrichment of novel symbionts in the deep terrestrial subsurface.</title>
        <authorList>
            <person name="Probst A.J."/>
            <person name="Ladd B."/>
            <person name="Jarett J.K."/>
            <person name="Geller-Mcgrath D.E."/>
            <person name="Sieber C.M.K."/>
            <person name="Emerson J.B."/>
            <person name="Anantharaman K."/>
            <person name="Thomas B.C."/>
            <person name="Malmstrom R."/>
            <person name="Stieglmeier M."/>
            <person name="Klingl A."/>
            <person name="Woyke T."/>
            <person name="Ryan C.M."/>
            <person name="Banfield J.F."/>
        </authorList>
    </citation>
    <scope>NUCLEOTIDE SEQUENCE [LARGE SCALE GENOMIC DNA]</scope>
</reference>
<dbReference type="NCBIfam" id="TIGR04256">
    <property type="entry name" value="GxxExxY"/>
    <property type="match status" value="1"/>
</dbReference>
<evidence type="ECO:0000313" key="2">
    <source>
        <dbReference type="Proteomes" id="UP000230852"/>
    </source>
</evidence>
<name>A0A2H0TZ90_9BACT</name>
<dbReference type="EMBL" id="PFBU01000018">
    <property type="protein sequence ID" value="PIR78546.1"/>
    <property type="molecule type" value="Genomic_DNA"/>
</dbReference>
<dbReference type="InterPro" id="IPR026350">
    <property type="entry name" value="GxxExxY"/>
</dbReference>
<accession>A0A2H0TZ90</accession>
<dbReference type="Proteomes" id="UP000230852">
    <property type="component" value="Unassembled WGS sequence"/>
</dbReference>
<sequence length="131" mass="15150">MDKGGVQTNFLYPELSYEIRGTLFDVHNELGGGHKEKYYQKAVAQSLKSKNISFVEQYYVPVKFQNEIIVKYYLDFLIENKIVLELKRGRYTSLGVINQTKQYLKALNLQLAIIGCFATDAVITKRILNLY</sequence>
<evidence type="ECO:0000313" key="1">
    <source>
        <dbReference type="EMBL" id="PIR78546.1"/>
    </source>
</evidence>